<geneLocation type="plasmid" evidence="2">
    <name>psfrenxt3b</name>
</geneLocation>
<reference evidence="1 2" key="1">
    <citation type="submission" date="2017-10" db="EMBL/GenBank/DDBJ databases">
        <title>Analysis of the genome sequences of Rhizobium populations associated to common bean (phaseolus vulgaris).</title>
        <authorList>
            <person name="Bustos P."/>
            <person name="Santamaria R.I."/>
            <person name="Miranda-Sanchez F."/>
            <person name="Perez-Carrascal O."/>
            <person name="Juarez S."/>
            <person name="Lozano L."/>
            <person name="Martinez-Flores I."/>
            <person name="Vinuesa P."/>
            <person name="Martinez-Romero E."/>
            <person name="Cevallos M.A."/>
            <person name="Romero D."/>
            <person name="Davila G."/>
            <person name="Gonzalez V."/>
        </authorList>
    </citation>
    <scope>NUCLEOTIDE SEQUENCE [LARGE SCALE GENOMIC DNA]</scope>
    <source>
        <strain evidence="1 2">NXT3</strain>
        <plasmid evidence="2">Plasmid psfrenxt3b</plasmid>
    </source>
</reference>
<dbReference type="EMBL" id="CP024309">
    <property type="protein sequence ID" value="AUX78805.1"/>
    <property type="molecule type" value="Genomic_DNA"/>
</dbReference>
<sequence>MEAHCGTLSTMCRQVLLIAAFVFSAAIDDSWLVDHVSEPKAPMFDETFVSIAPIHL</sequence>
<gene>
    <name evidence="1" type="ORF">NXT3_PB00144</name>
</gene>
<accession>A0A2L0HBG6</accession>
<protein>
    <submittedName>
        <fullName evidence="1">Uncharacterized protein</fullName>
    </submittedName>
</protein>
<proteinExistence type="predicted"/>
<organism evidence="1 2">
    <name type="scientific">Rhizobium fredii</name>
    <name type="common">Sinorhizobium fredii</name>
    <dbReference type="NCBI Taxonomy" id="380"/>
    <lineage>
        <taxon>Bacteria</taxon>
        <taxon>Pseudomonadati</taxon>
        <taxon>Pseudomonadota</taxon>
        <taxon>Alphaproteobacteria</taxon>
        <taxon>Hyphomicrobiales</taxon>
        <taxon>Rhizobiaceae</taxon>
        <taxon>Sinorhizobium/Ensifer group</taxon>
        <taxon>Sinorhizobium</taxon>
    </lineage>
</organism>
<dbReference type="Proteomes" id="UP000239340">
    <property type="component" value="Plasmid pSfreNXT3b"/>
</dbReference>
<evidence type="ECO:0000313" key="1">
    <source>
        <dbReference type="EMBL" id="AUX78805.1"/>
    </source>
</evidence>
<evidence type="ECO:0000313" key="2">
    <source>
        <dbReference type="Proteomes" id="UP000239340"/>
    </source>
</evidence>
<name>A0A2L0HBG6_RHIFR</name>
<dbReference type="AlphaFoldDB" id="A0A2L0HBG6"/>
<keyword evidence="1" id="KW-0614">Plasmid</keyword>